<sequence length="106" mass="12134">MINVFVVIGKVLEKPEMKETPNGTKHTTLLLNVERGFRNSEGVYEYDQIAVEVWRASAETVVDYCKVGDMMGIKGRIQSRTYQSQEGNAFINYDMIAEKVDFLSYK</sequence>
<comment type="caution">
    <text evidence="5">The sequence shown here is derived from an EMBL/GenBank/DDBJ whole genome shotgun (WGS) entry which is preliminary data.</text>
</comment>
<name>A0A2V2F5Y6_9FIRM</name>
<protein>
    <recommendedName>
        <fullName evidence="2 3">Single-stranded DNA-binding protein</fullName>
    </recommendedName>
</protein>
<accession>A0A2V2F5Y6</accession>
<evidence type="ECO:0000313" key="6">
    <source>
        <dbReference type="Proteomes" id="UP000247612"/>
    </source>
</evidence>
<evidence type="ECO:0000256" key="3">
    <source>
        <dbReference type="RuleBase" id="RU000524"/>
    </source>
</evidence>
<dbReference type="OrthoDB" id="9809878at2"/>
<dbReference type="GeneID" id="94439518"/>
<proteinExistence type="predicted"/>
<dbReference type="GO" id="GO:0006260">
    <property type="term" value="P:DNA replication"/>
    <property type="evidence" value="ECO:0007669"/>
    <property type="project" value="InterPro"/>
</dbReference>
<dbReference type="Gene3D" id="2.40.50.140">
    <property type="entry name" value="Nucleic acid-binding proteins"/>
    <property type="match status" value="1"/>
</dbReference>
<dbReference type="SUPFAM" id="SSF50249">
    <property type="entry name" value="Nucleic acid-binding proteins"/>
    <property type="match status" value="1"/>
</dbReference>
<dbReference type="InterPro" id="IPR000424">
    <property type="entry name" value="Primosome_PriB/ssb"/>
</dbReference>
<gene>
    <name evidence="4" type="primary">ssb</name>
    <name evidence="5" type="ORF">DES51_11020</name>
    <name evidence="4" type="ORF">MQE39_06355</name>
</gene>
<reference evidence="5 6" key="1">
    <citation type="submission" date="2018-05" db="EMBL/GenBank/DDBJ databases">
        <title>Genomic Encyclopedia of Type Strains, Phase IV (KMG-IV): sequencing the most valuable type-strain genomes for metagenomic binning, comparative biology and taxonomic classification.</title>
        <authorList>
            <person name="Goeker M."/>
        </authorList>
    </citation>
    <scope>NUCLEOTIDE SEQUENCE [LARGE SCALE GENOMIC DNA]</scope>
    <source>
        <strain evidence="5 6">JC118</strain>
    </source>
</reference>
<evidence type="ECO:0000256" key="1">
    <source>
        <dbReference type="ARBA" id="ARBA00023125"/>
    </source>
</evidence>
<keyword evidence="1 2" id="KW-0238">DNA-binding</keyword>
<dbReference type="InterPro" id="IPR012340">
    <property type="entry name" value="NA-bd_OB-fold"/>
</dbReference>
<reference evidence="4" key="2">
    <citation type="submission" date="2022-03" db="EMBL/GenBank/DDBJ databases">
        <title>First case of bacteraemia caused by Dielma fastidiosa in a patient hospitalised with diverticulitis.</title>
        <authorList>
            <person name="Forman-Ankjaer B."/>
            <person name="Hvid-Jensen F."/>
            <person name="Kobel C.M."/>
            <person name="Greve T."/>
        </authorList>
    </citation>
    <scope>NUCLEOTIDE SEQUENCE</scope>
    <source>
        <strain evidence="4">AUH_DF_2021</strain>
    </source>
</reference>
<dbReference type="RefSeq" id="WP_022937616.1">
    <property type="nucleotide sequence ID" value="NZ_BAABZA010000001.1"/>
</dbReference>
<evidence type="ECO:0000313" key="4">
    <source>
        <dbReference type="EMBL" id="MDY5167746.1"/>
    </source>
</evidence>
<evidence type="ECO:0000256" key="2">
    <source>
        <dbReference type="PIRNR" id="PIRNR002070"/>
    </source>
</evidence>
<dbReference type="GO" id="GO:0003697">
    <property type="term" value="F:single-stranded DNA binding"/>
    <property type="evidence" value="ECO:0007669"/>
    <property type="project" value="InterPro"/>
</dbReference>
<dbReference type="EMBL" id="QJKH01000010">
    <property type="protein sequence ID" value="PXX77481.1"/>
    <property type="molecule type" value="Genomic_DNA"/>
</dbReference>
<dbReference type="STRING" id="1034346.GCA_000313565_01301"/>
<dbReference type="PROSITE" id="PS50935">
    <property type="entry name" value="SSB"/>
    <property type="match status" value="1"/>
</dbReference>
<dbReference type="NCBIfam" id="TIGR00621">
    <property type="entry name" value="ssb"/>
    <property type="match status" value="1"/>
</dbReference>
<evidence type="ECO:0000313" key="5">
    <source>
        <dbReference type="EMBL" id="PXX77481.1"/>
    </source>
</evidence>
<organism evidence="5 6">
    <name type="scientific">Dielma fastidiosa</name>
    <dbReference type="NCBI Taxonomy" id="1034346"/>
    <lineage>
        <taxon>Bacteria</taxon>
        <taxon>Bacillati</taxon>
        <taxon>Bacillota</taxon>
        <taxon>Erysipelotrichia</taxon>
        <taxon>Erysipelotrichales</taxon>
        <taxon>Erysipelotrichaceae</taxon>
        <taxon>Dielma</taxon>
    </lineage>
</organism>
<dbReference type="PIRSF" id="PIRSF002070">
    <property type="entry name" value="SSB"/>
    <property type="match status" value="1"/>
</dbReference>
<keyword evidence="6" id="KW-1185">Reference proteome</keyword>
<dbReference type="CDD" id="cd04496">
    <property type="entry name" value="SSB_OBF"/>
    <property type="match status" value="1"/>
</dbReference>
<dbReference type="Proteomes" id="UP001276902">
    <property type="component" value="Unassembled WGS sequence"/>
</dbReference>
<dbReference type="Pfam" id="PF00436">
    <property type="entry name" value="SSB"/>
    <property type="match status" value="1"/>
</dbReference>
<dbReference type="InterPro" id="IPR011344">
    <property type="entry name" value="ssDNA-bd"/>
</dbReference>
<dbReference type="Proteomes" id="UP000247612">
    <property type="component" value="Unassembled WGS sequence"/>
</dbReference>
<dbReference type="AlphaFoldDB" id="A0A2V2F5Y6"/>
<dbReference type="EMBL" id="JALDAW010000011">
    <property type="protein sequence ID" value="MDY5167746.1"/>
    <property type="molecule type" value="Genomic_DNA"/>
</dbReference>